<proteinExistence type="predicted"/>
<reference evidence="1 2" key="1">
    <citation type="submission" date="2021-06" db="EMBL/GenBank/DDBJ databases">
        <title>Chromosome-level genome assembly of the red-tail catfish (Hemibagrus wyckioides).</title>
        <authorList>
            <person name="Shao F."/>
        </authorList>
    </citation>
    <scope>NUCLEOTIDE SEQUENCE [LARGE SCALE GENOMIC DNA]</scope>
    <source>
        <strain evidence="1">EC202008001</strain>
        <tissue evidence="1">Blood</tissue>
    </source>
</reference>
<dbReference type="AlphaFoldDB" id="A0A9D3SK40"/>
<keyword evidence="2" id="KW-1185">Reference proteome</keyword>
<evidence type="ECO:0000313" key="1">
    <source>
        <dbReference type="EMBL" id="KAG7326615.1"/>
    </source>
</evidence>
<protein>
    <submittedName>
        <fullName evidence="1">Uncharacterized protein</fullName>
    </submittedName>
</protein>
<dbReference type="EMBL" id="JAHKSW010000011">
    <property type="protein sequence ID" value="KAG7326615.1"/>
    <property type="molecule type" value="Genomic_DNA"/>
</dbReference>
<dbReference type="Proteomes" id="UP000824219">
    <property type="component" value="Linkage Group LG11"/>
</dbReference>
<gene>
    <name evidence="1" type="ORF">KOW79_010016</name>
</gene>
<name>A0A9D3SK40_9TELE</name>
<comment type="caution">
    <text evidence="1">The sequence shown here is derived from an EMBL/GenBank/DDBJ whole genome shotgun (WGS) entry which is preliminary data.</text>
</comment>
<evidence type="ECO:0000313" key="2">
    <source>
        <dbReference type="Proteomes" id="UP000824219"/>
    </source>
</evidence>
<sequence length="75" mass="8422">MADRSQSLWNYQGTEIISHLPFLLPPPSLPTHPPIVLLSLWAESLCRPAEIIHSKVELNHTTCLYDGGQQSTSQR</sequence>
<accession>A0A9D3SK40</accession>
<organism evidence="1 2">
    <name type="scientific">Hemibagrus wyckioides</name>
    <dbReference type="NCBI Taxonomy" id="337641"/>
    <lineage>
        <taxon>Eukaryota</taxon>
        <taxon>Metazoa</taxon>
        <taxon>Chordata</taxon>
        <taxon>Craniata</taxon>
        <taxon>Vertebrata</taxon>
        <taxon>Euteleostomi</taxon>
        <taxon>Actinopterygii</taxon>
        <taxon>Neopterygii</taxon>
        <taxon>Teleostei</taxon>
        <taxon>Ostariophysi</taxon>
        <taxon>Siluriformes</taxon>
        <taxon>Bagridae</taxon>
        <taxon>Hemibagrus</taxon>
    </lineage>
</organism>